<dbReference type="Pfam" id="PF00990">
    <property type="entry name" value="GGDEF"/>
    <property type="match status" value="1"/>
</dbReference>
<dbReference type="EMBL" id="BMLK01000009">
    <property type="protein sequence ID" value="GGN50702.1"/>
    <property type="molecule type" value="Genomic_DNA"/>
</dbReference>
<proteinExistence type="predicted"/>
<evidence type="ECO:0000259" key="4">
    <source>
        <dbReference type="PROSITE" id="PS50924"/>
    </source>
</evidence>
<dbReference type="SUPFAM" id="SSF141868">
    <property type="entry name" value="EAL domain-like"/>
    <property type="match status" value="1"/>
</dbReference>
<keyword evidence="1" id="KW-1133">Transmembrane helix</keyword>
<feature type="domain" description="MHYT" evidence="4">
    <location>
        <begin position="12"/>
        <end position="196"/>
    </location>
</feature>
<name>A0ABQ2JLE8_9SPHN</name>
<evidence type="ECO:0000256" key="1">
    <source>
        <dbReference type="PROSITE-ProRule" id="PRU00244"/>
    </source>
</evidence>
<dbReference type="InterPro" id="IPR052155">
    <property type="entry name" value="Biofilm_reg_signaling"/>
</dbReference>
<gene>
    <name evidence="5" type="ORF">GCM10011349_22620</name>
</gene>
<dbReference type="Gene3D" id="3.30.70.270">
    <property type="match status" value="1"/>
</dbReference>
<dbReference type="CDD" id="cd01949">
    <property type="entry name" value="GGDEF"/>
    <property type="match status" value="1"/>
</dbReference>
<organism evidence="5 6">
    <name type="scientific">Novosphingobium indicum</name>
    <dbReference type="NCBI Taxonomy" id="462949"/>
    <lineage>
        <taxon>Bacteria</taxon>
        <taxon>Pseudomonadati</taxon>
        <taxon>Pseudomonadota</taxon>
        <taxon>Alphaproteobacteria</taxon>
        <taxon>Sphingomonadales</taxon>
        <taxon>Sphingomonadaceae</taxon>
        <taxon>Novosphingobium</taxon>
    </lineage>
</organism>
<dbReference type="PROSITE" id="PS50883">
    <property type="entry name" value="EAL"/>
    <property type="match status" value="1"/>
</dbReference>
<evidence type="ECO:0000259" key="2">
    <source>
        <dbReference type="PROSITE" id="PS50883"/>
    </source>
</evidence>
<dbReference type="InterPro" id="IPR000160">
    <property type="entry name" value="GGDEF_dom"/>
</dbReference>
<dbReference type="PANTHER" id="PTHR44757:SF2">
    <property type="entry name" value="BIOFILM ARCHITECTURE MAINTENANCE PROTEIN MBAA"/>
    <property type="match status" value="1"/>
</dbReference>
<dbReference type="InterPro" id="IPR029787">
    <property type="entry name" value="Nucleotide_cyclase"/>
</dbReference>
<dbReference type="SMART" id="SM00052">
    <property type="entry name" value="EAL"/>
    <property type="match status" value="1"/>
</dbReference>
<feature type="transmembrane region" description="Helical" evidence="1">
    <location>
        <begin position="144"/>
        <end position="163"/>
    </location>
</feature>
<dbReference type="CDD" id="cd01948">
    <property type="entry name" value="EAL"/>
    <property type="match status" value="1"/>
</dbReference>
<accession>A0ABQ2JLE8</accession>
<dbReference type="NCBIfam" id="TIGR00254">
    <property type="entry name" value="GGDEF"/>
    <property type="match status" value="1"/>
</dbReference>
<dbReference type="Proteomes" id="UP000605099">
    <property type="component" value="Unassembled WGS sequence"/>
</dbReference>
<feature type="transmembrane region" description="Helical" evidence="1">
    <location>
        <begin position="211"/>
        <end position="234"/>
    </location>
</feature>
<feature type="transmembrane region" description="Helical" evidence="1">
    <location>
        <begin position="83"/>
        <end position="103"/>
    </location>
</feature>
<dbReference type="InterPro" id="IPR043128">
    <property type="entry name" value="Rev_trsase/Diguanyl_cyclase"/>
</dbReference>
<evidence type="ECO:0000313" key="6">
    <source>
        <dbReference type="Proteomes" id="UP000605099"/>
    </source>
</evidence>
<dbReference type="Gene3D" id="3.20.20.450">
    <property type="entry name" value="EAL domain"/>
    <property type="match status" value="1"/>
</dbReference>
<keyword evidence="1" id="KW-0472">Membrane</keyword>
<dbReference type="PROSITE" id="PS50924">
    <property type="entry name" value="MHYT"/>
    <property type="match status" value="1"/>
</dbReference>
<feature type="domain" description="GGDEF" evidence="3">
    <location>
        <begin position="423"/>
        <end position="556"/>
    </location>
</feature>
<evidence type="ECO:0000259" key="3">
    <source>
        <dbReference type="PROSITE" id="PS50887"/>
    </source>
</evidence>
<keyword evidence="6" id="KW-1185">Reference proteome</keyword>
<feature type="domain" description="EAL" evidence="2">
    <location>
        <begin position="565"/>
        <end position="815"/>
    </location>
</feature>
<dbReference type="RefSeq" id="WP_188819791.1">
    <property type="nucleotide sequence ID" value="NZ_BMLK01000009.1"/>
</dbReference>
<dbReference type="SUPFAM" id="SSF55073">
    <property type="entry name" value="Nucleotide cyclase"/>
    <property type="match status" value="1"/>
</dbReference>
<keyword evidence="1" id="KW-0812">Transmembrane</keyword>
<dbReference type="Pfam" id="PF03707">
    <property type="entry name" value="MHYT"/>
    <property type="match status" value="2"/>
</dbReference>
<reference evidence="6" key="1">
    <citation type="journal article" date="2019" name="Int. J. Syst. Evol. Microbiol.">
        <title>The Global Catalogue of Microorganisms (GCM) 10K type strain sequencing project: providing services to taxonomists for standard genome sequencing and annotation.</title>
        <authorList>
            <consortium name="The Broad Institute Genomics Platform"/>
            <consortium name="The Broad Institute Genome Sequencing Center for Infectious Disease"/>
            <person name="Wu L."/>
            <person name="Ma J."/>
        </authorList>
    </citation>
    <scope>NUCLEOTIDE SEQUENCE [LARGE SCALE GENOMIC DNA]</scope>
    <source>
        <strain evidence="6">CGMCC 1.6784</strain>
    </source>
</reference>
<dbReference type="PROSITE" id="PS50887">
    <property type="entry name" value="GGDEF"/>
    <property type="match status" value="1"/>
</dbReference>
<comment type="caution">
    <text evidence="5">The sequence shown here is derived from an EMBL/GenBank/DDBJ whole genome shotgun (WGS) entry which is preliminary data.</text>
</comment>
<dbReference type="Pfam" id="PF00563">
    <property type="entry name" value="EAL"/>
    <property type="match status" value="1"/>
</dbReference>
<sequence length="826" mass="89322">MLKVFSCVADQHNHGLVLIAGVICLMAAFTALFAFHHALDARSRRGLFVVVAALSAGLGIWATHFIAMLAYEPGIPLTYDLPRTLLSVFVAVAMCGAGLTVALSPRRGMGLLGGAVIGAGVSAMHYIGMSAVRFAGDMVWDENTVLVSVLMGVAMTMGAVGMFRRNPQPIPVKAGLLFTLAVCCTHFVGMSAATIYPSPVAFAAEHTIDSAYLATVVTAATLVIMILGAGMALFDRRISAERLAQAQERAALAEEIVRGAAEREKLLAELRQQADISSAALDNMAQGLTMYDAEDRLVIYNRRYLELYSCPENALQLGATYLEIRERLMDRLGAPRSTLADISGPDDPDWNSEHEVLLPNGRVIKYVRRNLPAGGWVATHEDVTEARRTTRQIAYLAAHDTLTGLPNRATFSAHLEAHAQTEQPFGLFTVDLDRFKEVNDTLGHSIGDELLRATATRLREATGRHDIVARLGGDEFAIISASAADAETASGLAERIIDRLSEPFEFDGHTVVVGSSVGICLSSECTEESDEMLKMSDLALYCAKDEGRGTFRFFEPGMDSRLTERRQLETDLRTAIAEGQFELHYQPLLDMKKGAINCFEALVRWRHPARGLVPPADFIGLAEENGLIVPIGEWVMRQACKDAADWPDDVSVAVNVSPAQLKRGDLIAMTMNALSAAGLAPHRLELEITEAVLISDESDVRSTLDSLTTLGVRIAMDDFGTGYSSLSYLRTFPFNKIKIDRSFIAELVGTSDALSIVQATIQLSQKLGMTITAEGVESEEQLAILSAEGCTTIQGYHISRPVPLAEVGSLLDFYNGAAAIRARAAG</sequence>
<feature type="transmembrane region" description="Helical" evidence="1">
    <location>
        <begin position="175"/>
        <end position="196"/>
    </location>
</feature>
<dbReference type="Pfam" id="PF12860">
    <property type="entry name" value="PAS_7"/>
    <property type="match status" value="1"/>
</dbReference>
<dbReference type="InterPro" id="IPR001633">
    <property type="entry name" value="EAL_dom"/>
</dbReference>
<dbReference type="InterPro" id="IPR035919">
    <property type="entry name" value="EAL_sf"/>
</dbReference>
<dbReference type="InterPro" id="IPR005330">
    <property type="entry name" value="MHYT_dom"/>
</dbReference>
<feature type="transmembrane region" description="Helical" evidence="1">
    <location>
        <begin position="110"/>
        <end position="132"/>
    </location>
</feature>
<protein>
    <submittedName>
        <fullName evidence="5">Diguanylate cyclase</fullName>
    </submittedName>
</protein>
<evidence type="ECO:0000313" key="5">
    <source>
        <dbReference type="EMBL" id="GGN50702.1"/>
    </source>
</evidence>
<feature type="transmembrane region" description="Helical" evidence="1">
    <location>
        <begin position="15"/>
        <end position="35"/>
    </location>
</feature>
<dbReference type="InterPro" id="IPR035965">
    <property type="entry name" value="PAS-like_dom_sf"/>
</dbReference>
<dbReference type="SMART" id="SM00267">
    <property type="entry name" value="GGDEF"/>
    <property type="match status" value="1"/>
</dbReference>
<dbReference type="PANTHER" id="PTHR44757">
    <property type="entry name" value="DIGUANYLATE CYCLASE DGCP"/>
    <property type="match status" value="1"/>
</dbReference>
<feature type="transmembrane region" description="Helical" evidence="1">
    <location>
        <begin position="47"/>
        <end position="71"/>
    </location>
</feature>
<dbReference type="SUPFAM" id="SSF55785">
    <property type="entry name" value="PYP-like sensor domain (PAS domain)"/>
    <property type="match status" value="1"/>
</dbReference>